<comment type="caution">
    <text evidence="2">The sequence shown here is derived from an EMBL/GenBank/DDBJ whole genome shotgun (WGS) entry which is preliminary data.</text>
</comment>
<keyword evidence="3" id="KW-1185">Reference proteome</keyword>
<feature type="region of interest" description="Disordered" evidence="1">
    <location>
        <begin position="322"/>
        <end position="346"/>
    </location>
</feature>
<evidence type="ECO:0008006" key="4">
    <source>
        <dbReference type="Google" id="ProtNLM"/>
    </source>
</evidence>
<accession>A0ABS2NUU6</accession>
<evidence type="ECO:0000313" key="2">
    <source>
        <dbReference type="EMBL" id="MBM7618430.1"/>
    </source>
</evidence>
<feature type="compositionally biased region" description="Basic and acidic residues" evidence="1">
    <location>
        <begin position="322"/>
        <end position="338"/>
    </location>
</feature>
<feature type="region of interest" description="Disordered" evidence="1">
    <location>
        <begin position="428"/>
        <end position="487"/>
    </location>
</feature>
<dbReference type="RefSeq" id="WP_204412702.1">
    <property type="nucleotide sequence ID" value="NZ_JAFBED010000001.1"/>
</dbReference>
<name>A0ABS2NUU6_9BACI</name>
<gene>
    <name evidence="2" type="ORF">JOC95_000272</name>
</gene>
<feature type="compositionally biased region" description="Polar residues" evidence="1">
    <location>
        <begin position="456"/>
        <end position="467"/>
    </location>
</feature>
<feature type="region of interest" description="Disordered" evidence="1">
    <location>
        <begin position="152"/>
        <end position="178"/>
    </location>
</feature>
<protein>
    <recommendedName>
        <fullName evidence="4">General stress protein 17M-like domain-containing protein</fullName>
    </recommendedName>
</protein>
<evidence type="ECO:0000313" key="3">
    <source>
        <dbReference type="Proteomes" id="UP000737402"/>
    </source>
</evidence>
<feature type="compositionally biased region" description="Basic and acidic residues" evidence="1">
    <location>
        <begin position="431"/>
        <end position="442"/>
    </location>
</feature>
<organism evidence="2 3">
    <name type="scientific">Sutcliffiella tianshenii</name>
    <dbReference type="NCBI Taxonomy" id="1463404"/>
    <lineage>
        <taxon>Bacteria</taxon>
        <taxon>Bacillati</taxon>
        <taxon>Bacillota</taxon>
        <taxon>Bacilli</taxon>
        <taxon>Bacillales</taxon>
        <taxon>Bacillaceae</taxon>
        <taxon>Sutcliffiella</taxon>
    </lineage>
</organism>
<reference evidence="2 3" key="1">
    <citation type="submission" date="2021-01" db="EMBL/GenBank/DDBJ databases">
        <title>Genomic Encyclopedia of Type Strains, Phase IV (KMG-IV): sequencing the most valuable type-strain genomes for metagenomic binning, comparative biology and taxonomic classification.</title>
        <authorList>
            <person name="Goeker M."/>
        </authorList>
    </citation>
    <scope>NUCLEOTIDE SEQUENCE [LARGE SCALE GENOMIC DNA]</scope>
    <source>
        <strain evidence="2 3">DSM 25879</strain>
    </source>
</reference>
<dbReference type="EMBL" id="JAFBED010000001">
    <property type="protein sequence ID" value="MBM7618430.1"/>
    <property type="molecule type" value="Genomic_DNA"/>
</dbReference>
<dbReference type="Proteomes" id="UP000737402">
    <property type="component" value="Unassembled WGS sequence"/>
</dbReference>
<proteinExistence type="predicted"/>
<evidence type="ECO:0000256" key="1">
    <source>
        <dbReference type="SAM" id="MobiDB-lite"/>
    </source>
</evidence>
<feature type="region of interest" description="Disordered" evidence="1">
    <location>
        <begin position="400"/>
        <end position="419"/>
    </location>
</feature>
<sequence length="487" mass="55850">MAGHRKEMIGSYLTEQEAMDKINWLKEEGYRSEEIFLIRDLSGVVDPLQTNSDMTSPEKDGSGMMTHSNMDPLHASDSIERTFFRGSREDGVASTLMGLGIEPEEAYRYEYDVKVGKVLILTDNVNRTVSGDHSRLDRYRTEEEPALQFDDTQEMADEPVEKPVEESSGTWNVNRPLTDDNIDINRPLDEMMVASWNEGRHEEAGTLEQLDEGYRAAEPIDNGLRPSESVDSMHDENQEKPLFTAMGHSHTPKKDAENSTIEVTEDYDKLLYEHGQPFPMEKSEAKEDSYDSSVINKHSSEMGHLEKELNLEHDSFEMHDRMTNESQHDQQQRGHITSEQDVTPESEYTQDNILGYETDHMQEEPVTIQNEFTHEDRLLEEEGPLISDRVEAEYTPDLMDYEQHNDPMTSGQLEPGNDYVVEEPGFMEEEPMFRDGTAHGETQHSSLFEEEAEPYTSVNPNRKASSLNRKKGLLNDKGHDPFNPYRR</sequence>